<accession>A0A1Y1S8F2</accession>
<name>A0A1Y1S8F2_9MICR</name>
<evidence type="ECO:0000313" key="2">
    <source>
        <dbReference type="Proteomes" id="UP000192639"/>
    </source>
</evidence>
<organism evidence="1 2">
    <name type="scientific">Enterospora canceri</name>
    <dbReference type="NCBI Taxonomy" id="1081671"/>
    <lineage>
        <taxon>Eukaryota</taxon>
        <taxon>Fungi</taxon>
        <taxon>Fungi incertae sedis</taxon>
        <taxon>Microsporidia</taxon>
        <taxon>Enterocytozoonidae</taxon>
        <taxon>Enterospora</taxon>
    </lineage>
</organism>
<reference evidence="1 2" key="1">
    <citation type="journal article" date="2017" name="Environ. Microbiol.">
        <title>Decay of the glycolytic pathway and adaptation to intranuclear parasitism within Enterocytozoonidae microsporidia.</title>
        <authorList>
            <person name="Wiredu Boakye D."/>
            <person name="Jaroenlak P."/>
            <person name="Prachumwat A."/>
            <person name="Williams T.A."/>
            <person name="Bateman K.S."/>
            <person name="Itsathitphaisarn O."/>
            <person name="Sritunyalucksana K."/>
            <person name="Paszkiewicz K.H."/>
            <person name="Moore K.A."/>
            <person name="Stentiford G.D."/>
            <person name="Williams B.A."/>
        </authorList>
    </citation>
    <scope>NUCLEOTIDE SEQUENCE [LARGE SCALE GENOMIC DNA]</scope>
    <source>
        <strain evidence="1 2">GB1</strain>
    </source>
</reference>
<keyword evidence="2" id="KW-1185">Reference proteome</keyword>
<dbReference type="VEuPathDB" id="MicrosporidiaDB:ECANGB1_151"/>
<sequence>MVTHMLGNNLVVMLGQLRAAFGGFHDSSDGSTSRSVEEPYFENMIPGVDDDNTTSNVGYAFYDSFISRLYLFTDSPTRDSNQLSTILTRICGSSKNKNSNIDDTDVEATFVSVLSDLHSNLVFSSNSTRMSNRRRGSNDKGEKLERFIFNQDYDILKNLFYEADAYNGMMNSDKKQVAIRFVQYFLRRYDVFISNEILHMKNPSLPEEEYNYLTLIPGDDVKYYSGEFTIFKRIVRSPIYEKYTTAFIETLLEQLKEAMTSEGEVKIGFDTQSLYYVVLKSFLEESKEVMTTSGDNVDGFVSNMSKMFFGNMYIPYTEQTASNKTLLVGVSGLIDPANVDTDLKKYME</sequence>
<proteinExistence type="predicted"/>
<gene>
    <name evidence="1" type="ORF">ECANGB1_151</name>
</gene>
<dbReference type="EMBL" id="LWDP01000011">
    <property type="protein sequence ID" value="ORD94704.1"/>
    <property type="molecule type" value="Genomic_DNA"/>
</dbReference>
<comment type="caution">
    <text evidence="1">The sequence shown here is derived from an EMBL/GenBank/DDBJ whole genome shotgun (WGS) entry which is preliminary data.</text>
</comment>
<protein>
    <submittedName>
        <fullName evidence="1">Uncharacterized protein</fullName>
    </submittedName>
</protein>
<dbReference type="Proteomes" id="UP000192639">
    <property type="component" value="Unassembled WGS sequence"/>
</dbReference>
<evidence type="ECO:0000313" key="1">
    <source>
        <dbReference type="EMBL" id="ORD94704.1"/>
    </source>
</evidence>
<dbReference type="OrthoDB" id="10663318at2759"/>
<dbReference type="AlphaFoldDB" id="A0A1Y1S8F2"/>